<protein>
    <submittedName>
        <fullName evidence="2">Uncharacterized protein</fullName>
    </submittedName>
</protein>
<evidence type="ECO:0000256" key="1">
    <source>
        <dbReference type="SAM" id="Phobius"/>
    </source>
</evidence>
<dbReference type="RefSeq" id="WP_148733995.1">
    <property type="nucleotide sequence ID" value="NZ_VSSB01000001.1"/>
</dbReference>
<feature type="transmembrane region" description="Helical" evidence="1">
    <location>
        <begin position="12"/>
        <end position="36"/>
    </location>
</feature>
<sequence>MAGVTGLEWVLAALAIVILTGVVSIVAVVLVIRAVFRRIRRSRTVSGATLKTRAQFSRGPQRTILALRVRLGELLASGQAAVDLAANGAGPRGDLPRLFARIRQEGVALDAQLRLLESETDPGVLADEVPAARRRVDQVAVLVRHLRAAVASGLTGPSDDALTTLRADMDREVAALYAGIEELHALTRPDLHRPIASTVREKETPS</sequence>
<keyword evidence="1" id="KW-0812">Transmembrane</keyword>
<organism evidence="2 3">
    <name type="scientific">Agromyces mariniharenae</name>
    <dbReference type="NCBI Taxonomy" id="2604423"/>
    <lineage>
        <taxon>Bacteria</taxon>
        <taxon>Bacillati</taxon>
        <taxon>Actinomycetota</taxon>
        <taxon>Actinomycetes</taxon>
        <taxon>Micrococcales</taxon>
        <taxon>Microbacteriaceae</taxon>
        <taxon>Agromyces</taxon>
    </lineage>
</organism>
<evidence type="ECO:0000313" key="2">
    <source>
        <dbReference type="EMBL" id="TYL54464.1"/>
    </source>
</evidence>
<evidence type="ECO:0000313" key="3">
    <source>
        <dbReference type="Proteomes" id="UP000325243"/>
    </source>
</evidence>
<proteinExistence type="predicted"/>
<reference evidence="2 3" key="1">
    <citation type="submission" date="2019-08" db="EMBL/GenBank/DDBJ databases">
        <authorList>
            <person name="Hu J."/>
        </authorList>
    </citation>
    <scope>NUCLEOTIDE SEQUENCE [LARGE SCALE GENOMIC DNA]</scope>
    <source>
        <strain evidence="2 3">NEAU-184</strain>
    </source>
</reference>
<dbReference type="AlphaFoldDB" id="A0A5S4V6K1"/>
<gene>
    <name evidence="2" type="ORF">FYC51_13035</name>
</gene>
<dbReference type="Proteomes" id="UP000325243">
    <property type="component" value="Unassembled WGS sequence"/>
</dbReference>
<keyword evidence="1" id="KW-1133">Transmembrane helix</keyword>
<comment type="caution">
    <text evidence="2">The sequence shown here is derived from an EMBL/GenBank/DDBJ whole genome shotgun (WGS) entry which is preliminary data.</text>
</comment>
<keyword evidence="3" id="KW-1185">Reference proteome</keyword>
<accession>A0A5S4V6K1</accession>
<name>A0A5S4V6K1_9MICO</name>
<keyword evidence="1" id="KW-0472">Membrane</keyword>
<dbReference type="EMBL" id="VSSB01000001">
    <property type="protein sequence ID" value="TYL54464.1"/>
    <property type="molecule type" value="Genomic_DNA"/>
</dbReference>